<feature type="active site" description="Proton donor" evidence="9">
    <location>
        <position position="181"/>
    </location>
</feature>
<evidence type="ECO:0000256" key="4">
    <source>
        <dbReference type="ARBA" id="ARBA00013185"/>
    </source>
</evidence>
<keyword evidence="13" id="KW-1185">Reference proteome</keyword>
<dbReference type="STRING" id="1231623.Tasa_021_025"/>
<dbReference type="PANTHER" id="PTHR10091:SF0">
    <property type="entry name" value="GALACTOSE MUTAROTASE"/>
    <property type="match status" value="1"/>
</dbReference>
<dbReference type="CDD" id="cd09019">
    <property type="entry name" value="galactose_mutarotase_like"/>
    <property type="match status" value="1"/>
</dbReference>
<dbReference type="GO" id="GO:0033499">
    <property type="term" value="P:galactose catabolic process via UDP-galactose, Leloir pathway"/>
    <property type="evidence" value="ECO:0007669"/>
    <property type="project" value="TreeGrafter"/>
</dbReference>
<dbReference type="PANTHER" id="PTHR10091">
    <property type="entry name" value="ALDOSE-1-EPIMERASE"/>
    <property type="match status" value="1"/>
</dbReference>
<name>A0A0D6ML98_9PROT</name>
<evidence type="ECO:0000256" key="6">
    <source>
        <dbReference type="ARBA" id="ARBA00023235"/>
    </source>
</evidence>
<evidence type="ECO:0000256" key="8">
    <source>
        <dbReference type="PIRNR" id="PIRNR005096"/>
    </source>
</evidence>
<accession>A0A0D6ML98</accession>
<dbReference type="SUPFAM" id="SSF74650">
    <property type="entry name" value="Galactose mutarotase-like"/>
    <property type="match status" value="1"/>
</dbReference>
<evidence type="ECO:0000256" key="11">
    <source>
        <dbReference type="PIRSR" id="PIRSR005096-3"/>
    </source>
</evidence>
<protein>
    <recommendedName>
        <fullName evidence="5 8">Aldose 1-epimerase</fullName>
        <ecNumber evidence="4 8">5.1.3.3</ecNumber>
    </recommendedName>
</protein>
<dbReference type="InterPro" id="IPR047215">
    <property type="entry name" value="Galactose_mutarotase-like"/>
</dbReference>
<evidence type="ECO:0000256" key="7">
    <source>
        <dbReference type="ARBA" id="ARBA00023277"/>
    </source>
</evidence>
<dbReference type="GO" id="GO:0004034">
    <property type="term" value="F:aldose 1-epimerase activity"/>
    <property type="evidence" value="ECO:0007669"/>
    <property type="project" value="UniProtKB-EC"/>
</dbReference>
<evidence type="ECO:0000256" key="2">
    <source>
        <dbReference type="ARBA" id="ARBA00005028"/>
    </source>
</evidence>
<dbReference type="InterPro" id="IPR014718">
    <property type="entry name" value="GH-type_carb-bd"/>
</dbReference>
<dbReference type="EMBL" id="BALE01000021">
    <property type="protein sequence ID" value="GAN54444.1"/>
    <property type="molecule type" value="Genomic_DNA"/>
</dbReference>
<evidence type="ECO:0000313" key="13">
    <source>
        <dbReference type="Proteomes" id="UP000032679"/>
    </source>
</evidence>
<evidence type="ECO:0000256" key="3">
    <source>
        <dbReference type="ARBA" id="ARBA00006206"/>
    </source>
</evidence>
<keyword evidence="6 8" id="KW-0413">Isomerase</keyword>
<feature type="active site" description="Proton acceptor" evidence="9">
    <location>
        <position position="321"/>
    </location>
</feature>
<dbReference type="AlphaFoldDB" id="A0A0D6ML98"/>
<feature type="binding site" evidence="10">
    <location>
        <position position="255"/>
    </location>
    <ligand>
        <name>beta-D-galactose</name>
        <dbReference type="ChEBI" id="CHEBI:27667"/>
    </ligand>
</feature>
<gene>
    <name evidence="12" type="ORF">Tasa_021_025</name>
</gene>
<dbReference type="GO" id="GO:0005737">
    <property type="term" value="C:cytoplasm"/>
    <property type="evidence" value="ECO:0007669"/>
    <property type="project" value="TreeGrafter"/>
</dbReference>
<dbReference type="OrthoDB" id="9779408at2"/>
<dbReference type="Gene3D" id="2.70.98.10">
    <property type="match status" value="1"/>
</dbReference>
<dbReference type="GO" id="GO:0006006">
    <property type="term" value="P:glucose metabolic process"/>
    <property type="evidence" value="ECO:0007669"/>
    <property type="project" value="TreeGrafter"/>
</dbReference>
<proteinExistence type="inferred from homology"/>
<feature type="binding site" evidence="11">
    <location>
        <begin position="82"/>
        <end position="83"/>
    </location>
    <ligand>
        <name>beta-D-galactose</name>
        <dbReference type="ChEBI" id="CHEBI:27667"/>
    </ligand>
</feature>
<dbReference type="InterPro" id="IPR011013">
    <property type="entry name" value="Gal_mutarotase_sf_dom"/>
</dbReference>
<evidence type="ECO:0000256" key="10">
    <source>
        <dbReference type="PIRSR" id="PIRSR005096-2"/>
    </source>
</evidence>
<dbReference type="Proteomes" id="UP000032679">
    <property type="component" value="Unassembled WGS sequence"/>
</dbReference>
<dbReference type="InterPro" id="IPR008183">
    <property type="entry name" value="Aldose_1/G6P_1-epimerase"/>
</dbReference>
<dbReference type="PROSITE" id="PS00545">
    <property type="entry name" value="ALDOSE_1_EPIMERASE"/>
    <property type="match status" value="1"/>
</dbReference>
<dbReference type="GO" id="GO:0030246">
    <property type="term" value="F:carbohydrate binding"/>
    <property type="evidence" value="ECO:0007669"/>
    <property type="project" value="InterPro"/>
</dbReference>
<reference evidence="12 13" key="1">
    <citation type="submission" date="2012-10" db="EMBL/GenBank/DDBJ databases">
        <title>Genome sequencing of Tanticharoenia sakaeratensis NBRC 103193.</title>
        <authorList>
            <person name="Azuma Y."/>
            <person name="Hadano H."/>
            <person name="Hirakawa H."/>
            <person name="Matsushita K."/>
        </authorList>
    </citation>
    <scope>NUCLEOTIDE SEQUENCE [LARGE SCALE GENOMIC DNA]</scope>
    <source>
        <strain evidence="12 13">NBRC 103193</strain>
    </source>
</reference>
<feature type="binding site" evidence="11">
    <location>
        <begin position="181"/>
        <end position="183"/>
    </location>
    <ligand>
        <name>beta-D-galactose</name>
        <dbReference type="ChEBI" id="CHEBI:27667"/>
    </ligand>
</feature>
<comment type="catalytic activity">
    <reaction evidence="1 8">
        <text>alpha-D-glucose = beta-D-glucose</text>
        <dbReference type="Rhea" id="RHEA:10264"/>
        <dbReference type="ChEBI" id="CHEBI:15903"/>
        <dbReference type="ChEBI" id="CHEBI:17925"/>
        <dbReference type="EC" id="5.1.3.3"/>
    </reaction>
</comment>
<dbReference type="UniPathway" id="UPA00242"/>
<dbReference type="InterPro" id="IPR015443">
    <property type="entry name" value="Aldose_1-epimerase"/>
</dbReference>
<dbReference type="InterPro" id="IPR018052">
    <property type="entry name" value="Ald1_epimerase_CS"/>
</dbReference>
<dbReference type="Pfam" id="PF01263">
    <property type="entry name" value="Aldose_epim"/>
    <property type="match status" value="1"/>
</dbReference>
<evidence type="ECO:0000313" key="12">
    <source>
        <dbReference type="EMBL" id="GAN54444.1"/>
    </source>
</evidence>
<dbReference type="RefSeq" id="WP_048848990.1">
    <property type="nucleotide sequence ID" value="NZ_BALE01000021.1"/>
</dbReference>
<keyword evidence="7 8" id="KW-0119">Carbohydrate metabolism</keyword>
<evidence type="ECO:0000256" key="1">
    <source>
        <dbReference type="ARBA" id="ARBA00001614"/>
    </source>
</evidence>
<comment type="pathway">
    <text evidence="2 8">Carbohydrate metabolism; hexose metabolism.</text>
</comment>
<comment type="similarity">
    <text evidence="3 8">Belongs to the aldose epimerase family.</text>
</comment>
<dbReference type="PIRSF" id="PIRSF005096">
    <property type="entry name" value="GALM"/>
    <property type="match status" value="1"/>
</dbReference>
<sequence length="354" mass="39160">MSHSHVRRPFARLPDGSLVESVTLSNDSGLSVTIITLGATLQSVLVPGRNGAIEDVVLGHDDIAPYLSRPHYFGATIGRVANRIAEGRFWLDGTPYRVTPNNGPNALHGGQDGFDRRNWKISDNSDDADREVTLTLESPDGDQGFPGTLNVSATYRLDQTTLSIRYRATTDKPTLVNITNHTYWNLGGIAAPERALQQNLLIPADIYLPVDQVAIPTGEFRAVEGTAFDFRTPSPIGARLRNAEDAQLRLQQGYDHNWAVDHRRAEKPRLLARLEDTVSGRVLEVLSTEPGVQFYSGNFLDGTLGGKRDLLYRQGDGIALEPQMFPDAPNQPEFGSIRLDPAEVYDHRMIFRFS</sequence>
<organism evidence="12 13">
    <name type="scientific">Tanticharoenia sakaeratensis NBRC 103193</name>
    <dbReference type="NCBI Taxonomy" id="1231623"/>
    <lineage>
        <taxon>Bacteria</taxon>
        <taxon>Pseudomonadati</taxon>
        <taxon>Pseudomonadota</taxon>
        <taxon>Alphaproteobacteria</taxon>
        <taxon>Acetobacterales</taxon>
        <taxon>Acetobacteraceae</taxon>
        <taxon>Tanticharoenia</taxon>
    </lineage>
</organism>
<evidence type="ECO:0000256" key="5">
    <source>
        <dbReference type="ARBA" id="ARBA00014165"/>
    </source>
</evidence>
<dbReference type="EC" id="5.1.3.3" evidence="4 8"/>
<evidence type="ECO:0000256" key="9">
    <source>
        <dbReference type="PIRSR" id="PIRSR005096-1"/>
    </source>
</evidence>
<dbReference type="NCBIfam" id="NF008277">
    <property type="entry name" value="PRK11055.1"/>
    <property type="match status" value="1"/>
</dbReference>
<comment type="caution">
    <text evidence="12">The sequence shown here is derived from an EMBL/GenBank/DDBJ whole genome shotgun (WGS) entry which is preliminary data.</text>
</comment>